<dbReference type="PANTHER" id="PTHR28653:SF1">
    <property type="entry name" value="ATPASE SWSAP1"/>
    <property type="match status" value="1"/>
</dbReference>
<dbReference type="AlphaFoldDB" id="A0AA38FZZ5"/>
<dbReference type="GO" id="GO:0000724">
    <property type="term" value="P:double-strand break repair via homologous recombination"/>
    <property type="evidence" value="ECO:0007669"/>
    <property type="project" value="TreeGrafter"/>
</dbReference>
<sequence length="161" mass="18719">GKTSLLLQFAYNCARDTSATVVFLCRRNSFDKSLLFLPQDVDPSSEIFERVHMKYLEDDEGIRKYFAAFHMHKDFPRAVILDDFCEFFDEGKCREKYAQPRGCDVAMVRTLALCCDAINHANEKLPFTESCKLLISDTHAGDTPRLLYIYQRWLPYILTIK</sequence>
<dbReference type="PANTHER" id="PTHR28653">
    <property type="match status" value="1"/>
</dbReference>
<reference evidence="1 2" key="1">
    <citation type="journal article" date="2021" name="Nat. Plants">
        <title>The Taxus genome provides insights into paclitaxel biosynthesis.</title>
        <authorList>
            <person name="Xiong X."/>
            <person name="Gou J."/>
            <person name="Liao Q."/>
            <person name="Li Y."/>
            <person name="Zhou Q."/>
            <person name="Bi G."/>
            <person name="Li C."/>
            <person name="Du R."/>
            <person name="Wang X."/>
            <person name="Sun T."/>
            <person name="Guo L."/>
            <person name="Liang H."/>
            <person name="Lu P."/>
            <person name="Wu Y."/>
            <person name="Zhang Z."/>
            <person name="Ro D.K."/>
            <person name="Shang Y."/>
            <person name="Huang S."/>
            <person name="Yan J."/>
        </authorList>
    </citation>
    <scope>NUCLEOTIDE SEQUENCE [LARGE SCALE GENOMIC DNA]</scope>
    <source>
        <strain evidence="1">Ta-2019</strain>
    </source>
</reference>
<dbReference type="EMBL" id="JAHRHJ020000006">
    <property type="protein sequence ID" value="KAH9312848.1"/>
    <property type="molecule type" value="Genomic_DNA"/>
</dbReference>
<comment type="caution">
    <text evidence="1">The sequence shown here is derived from an EMBL/GenBank/DDBJ whole genome shotgun (WGS) entry which is preliminary data.</text>
</comment>
<dbReference type="OMA" id="FERVHMK"/>
<dbReference type="Proteomes" id="UP000824469">
    <property type="component" value="Unassembled WGS sequence"/>
</dbReference>
<name>A0AA38FZZ5_TAXCH</name>
<dbReference type="GO" id="GO:0003697">
    <property type="term" value="F:single-stranded DNA binding"/>
    <property type="evidence" value="ECO:0007669"/>
    <property type="project" value="TreeGrafter"/>
</dbReference>
<evidence type="ECO:0000313" key="2">
    <source>
        <dbReference type="Proteomes" id="UP000824469"/>
    </source>
</evidence>
<protein>
    <submittedName>
        <fullName evidence="1">Uncharacterized protein</fullName>
    </submittedName>
</protein>
<proteinExistence type="predicted"/>
<evidence type="ECO:0000313" key="1">
    <source>
        <dbReference type="EMBL" id="KAH9312848.1"/>
    </source>
</evidence>
<organism evidence="1 2">
    <name type="scientific">Taxus chinensis</name>
    <name type="common">Chinese yew</name>
    <name type="synonym">Taxus wallichiana var. chinensis</name>
    <dbReference type="NCBI Taxonomy" id="29808"/>
    <lineage>
        <taxon>Eukaryota</taxon>
        <taxon>Viridiplantae</taxon>
        <taxon>Streptophyta</taxon>
        <taxon>Embryophyta</taxon>
        <taxon>Tracheophyta</taxon>
        <taxon>Spermatophyta</taxon>
        <taxon>Pinopsida</taxon>
        <taxon>Pinidae</taxon>
        <taxon>Conifers II</taxon>
        <taxon>Cupressales</taxon>
        <taxon>Taxaceae</taxon>
        <taxon>Taxus</taxon>
    </lineage>
</organism>
<dbReference type="GO" id="GO:0097196">
    <property type="term" value="C:Shu complex"/>
    <property type="evidence" value="ECO:0007669"/>
    <property type="project" value="TreeGrafter"/>
</dbReference>
<accession>A0AA38FZZ5</accession>
<feature type="non-terminal residue" evidence="1">
    <location>
        <position position="1"/>
    </location>
</feature>
<gene>
    <name evidence="1" type="ORF">KI387_027883</name>
</gene>
<feature type="non-terminal residue" evidence="1">
    <location>
        <position position="161"/>
    </location>
</feature>
<keyword evidence="2" id="KW-1185">Reference proteome</keyword>